<protein>
    <submittedName>
        <fullName evidence="1">Uncharacterized protein</fullName>
    </submittedName>
</protein>
<evidence type="ECO:0000313" key="2">
    <source>
        <dbReference type="Proteomes" id="UP000887013"/>
    </source>
</evidence>
<comment type="caution">
    <text evidence="1">The sequence shown here is derived from an EMBL/GenBank/DDBJ whole genome shotgun (WGS) entry which is preliminary data.</text>
</comment>
<gene>
    <name evidence="1" type="ORF">NPIL_364531</name>
</gene>
<evidence type="ECO:0000313" key="1">
    <source>
        <dbReference type="EMBL" id="GFT49181.1"/>
    </source>
</evidence>
<accession>A0A8X6TTQ9</accession>
<organism evidence="1 2">
    <name type="scientific">Nephila pilipes</name>
    <name type="common">Giant wood spider</name>
    <name type="synonym">Nephila maculata</name>
    <dbReference type="NCBI Taxonomy" id="299642"/>
    <lineage>
        <taxon>Eukaryota</taxon>
        <taxon>Metazoa</taxon>
        <taxon>Ecdysozoa</taxon>
        <taxon>Arthropoda</taxon>
        <taxon>Chelicerata</taxon>
        <taxon>Arachnida</taxon>
        <taxon>Araneae</taxon>
        <taxon>Araneomorphae</taxon>
        <taxon>Entelegynae</taxon>
        <taxon>Araneoidea</taxon>
        <taxon>Nephilidae</taxon>
        <taxon>Nephila</taxon>
    </lineage>
</organism>
<dbReference type="EMBL" id="BMAW01111696">
    <property type="protein sequence ID" value="GFT49181.1"/>
    <property type="molecule type" value="Genomic_DNA"/>
</dbReference>
<dbReference type="Proteomes" id="UP000887013">
    <property type="component" value="Unassembled WGS sequence"/>
</dbReference>
<reference evidence="1" key="1">
    <citation type="submission" date="2020-08" db="EMBL/GenBank/DDBJ databases">
        <title>Multicomponent nature underlies the extraordinary mechanical properties of spider dragline silk.</title>
        <authorList>
            <person name="Kono N."/>
            <person name="Nakamura H."/>
            <person name="Mori M."/>
            <person name="Yoshida Y."/>
            <person name="Ohtoshi R."/>
            <person name="Malay A.D."/>
            <person name="Moran D.A.P."/>
            <person name="Tomita M."/>
            <person name="Numata K."/>
            <person name="Arakawa K."/>
        </authorList>
    </citation>
    <scope>NUCLEOTIDE SEQUENCE</scope>
</reference>
<name>A0A8X6TTQ9_NEPPI</name>
<proteinExistence type="predicted"/>
<sequence length="91" mass="10332">MESARYSLSTHTGSVDEKVTIVQNCHLKLKYTGSRTNLRAQLGTMIVQTNRDILLEQQVRLFRNFMDADVSDVIINESICINCANITDECH</sequence>
<keyword evidence="2" id="KW-1185">Reference proteome</keyword>
<dbReference type="AlphaFoldDB" id="A0A8X6TTQ9"/>